<dbReference type="OrthoDB" id="9769739at2"/>
<evidence type="ECO:0000256" key="2">
    <source>
        <dbReference type="ARBA" id="ARBA00022692"/>
    </source>
</evidence>
<dbReference type="GO" id="GO:0055085">
    <property type="term" value="P:transmembrane transport"/>
    <property type="evidence" value="ECO:0007669"/>
    <property type="project" value="InterPro"/>
</dbReference>
<dbReference type="AlphaFoldDB" id="A0A512DXF1"/>
<dbReference type="PANTHER" id="PTHR11814">
    <property type="entry name" value="SULFATE TRANSPORTER"/>
    <property type="match status" value="1"/>
</dbReference>
<sequence length="540" mass="55566">MTSQSVTGSLSRIGMNNVLAGLIVAVVALPLCIAFAIASGASPMAGLVSGVVGGAIAAIFGSSRFQVSGPAAAFITVIAGIIASHGLPVLMAATFCAGFIVIGISVLKLGRLMEFMPHPIIVGFTTGIGLLILIGQIPVALGVAAEGDDAIAKLIDTVRDIHTVSIQEVVIVGLSFASALAWSRTRFNKWVPAPLVALGVGLGTAELAVWQGLPVATVGAAYNVSIDGLGFSANFLQTILSNPSAVLLSALTLGLLIAVESLLAAKALDSLTDSSHDPNRELFGLGLANTAVPFLGGLPVSGVIVRGSTNVMSGATNKSAALMHAIFLGIFVAALASVVARLPMAALAAVLFMTAMRLIEVGEIRKIHLMGATEGRLAILTAVLTVLVDLTVSVPVGLALTLLLVLRRMLAHGSIAVRERHGVQVADPGTQLTFLTSPRIRPQIDAALDNEAKPVQALDLTRVSAMDATGLSMVAEVIDRHPHLDVWVASAEKTPALQSAGVPEDRIHILGNKLVRLRDVLATIQASDPTELAAVSAKAR</sequence>
<protein>
    <recommendedName>
        <fullName evidence="6">STAS domain-containing protein</fullName>
    </recommendedName>
</protein>
<feature type="transmembrane region" description="Helical" evidence="5">
    <location>
        <begin position="67"/>
        <end position="83"/>
    </location>
</feature>
<evidence type="ECO:0000256" key="4">
    <source>
        <dbReference type="ARBA" id="ARBA00023136"/>
    </source>
</evidence>
<keyword evidence="3 5" id="KW-1133">Transmembrane helix</keyword>
<dbReference type="EMBL" id="BJYZ01000026">
    <property type="protein sequence ID" value="GEO41155.1"/>
    <property type="molecule type" value="Genomic_DNA"/>
</dbReference>
<dbReference type="InterPro" id="IPR036513">
    <property type="entry name" value="STAS_dom_sf"/>
</dbReference>
<dbReference type="InterPro" id="IPR002645">
    <property type="entry name" value="STAS_dom"/>
</dbReference>
<comment type="subcellular location">
    <subcellularLocation>
        <location evidence="1">Membrane</location>
        <topology evidence="1">Multi-pass membrane protein</topology>
    </subcellularLocation>
</comment>
<feature type="transmembrane region" description="Helical" evidence="5">
    <location>
        <begin position="379"/>
        <end position="406"/>
    </location>
</feature>
<gene>
    <name evidence="7" type="ORF">SAE02_53030</name>
</gene>
<keyword evidence="4 5" id="KW-0472">Membrane</keyword>
<dbReference type="GO" id="GO:0016020">
    <property type="term" value="C:membrane"/>
    <property type="evidence" value="ECO:0007669"/>
    <property type="project" value="UniProtKB-SubCell"/>
</dbReference>
<dbReference type="InterPro" id="IPR001902">
    <property type="entry name" value="SLC26A/SulP_fam"/>
</dbReference>
<dbReference type="RefSeq" id="WP_147040875.1">
    <property type="nucleotide sequence ID" value="NZ_BJYZ01000026.1"/>
</dbReference>
<feature type="transmembrane region" description="Helical" evidence="5">
    <location>
        <begin position="326"/>
        <end position="359"/>
    </location>
</feature>
<evidence type="ECO:0000256" key="5">
    <source>
        <dbReference type="SAM" id="Phobius"/>
    </source>
</evidence>
<comment type="caution">
    <text evidence="7">The sequence shown here is derived from an EMBL/GenBank/DDBJ whole genome shotgun (WGS) entry which is preliminary data.</text>
</comment>
<dbReference type="SUPFAM" id="SSF52091">
    <property type="entry name" value="SpoIIaa-like"/>
    <property type="match status" value="1"/>
</dbReference>
<feature type="transmembrane region" description="Helical" evidence="5">
    <location>
        <begin position="44"/>
        <end position="60"/>
    </location>
</feature>
<dbReference type="Proteomes" id="UP000321523">
    <property type="component" value="Unassembled WGS sequence"/>
</dbReference>
<accession>A0A512DXF1</accession>
<evidence type="ECO:0000256" key="3">
    <source>
        <dbReference type="ARBA" id="ARBA00022989"/>
    </source>
</evidence>
<keyword evidence="2 5" id="KW-0812">Transmembrane</keyword>
<feature type="transmembrane region" description="Helical" evidence="5">
    <location>
        <begin position="245"/>
        <end position="265"/>
    </location>
</feature>
<evidence type="ECO:0000256" key="1">
    <source>
        <dbReference type="ARBA" id="ARBA00004141"/>
    </source>
</evidence>
<dbReference type="PROSITE" id="PS50801">
    <property type="entry name" value="STAS"/>
    <property type="match status" value="1"/>
</dbReference>
<feature type="transmembrane region" description="Helical" evidence="5">
    <location>
        <begin position="164"/>
        <end position="182"/>
    </location>
</feature>
<reference evidence="7 8" key="1">
    <citation type="submission" date="2019-07" db="EMBL/GenBank/DDBJ databases">
        <title>Whole genome shotgun sequence of Skermanella aerolata NBRC 106429.</title>
        <authorList>
            <person name="Hosoyama A."/>
            <person name="Uohara A."/>
            <person name="Ohji S."/>
            <person name="Ichikawa N."/>
        </authorList>
    </citation>
    <scope>NUCLEOTIDE SEQUENCE [LARGE SCALE GENOMIC DNA]</scope>
    <source>
        <strain evidence="7 8">NBRC 106429</strain>
    </source>
</reference>
<dbReference type="InterPro" id="IPR011547">
    <property type="entry name" value="SLC26A/SulP_dom"/>
</dbReference>
<evidence type="ECO:0000313" key="7">
    <source>
        <dbReference type="EMBL" id="GEO41155.1"/>
    </source>
</evidence>
<dbReference type="Pfam" id="PF00916">
    <property type="entry name" value="Sulfate_transp"/>
    <property type="match status" value="1"/>
</dbReference>
<organism evidence="7 8">
    <name type="scientific">Skermanella aerolata</name>
    <dbReference type="NCBI Taxonomy" id="393310"/>
    <lineage>
        <taxon>Bacteria</taxon>
        <taxon>Pseudomonadati</taxon>
        <taxon>Pseudomonadota</taxon>
        <taxon>Alphaproteobacteria</taxon>
        <taxon>Rhodospirillales</taxon>
        <taxon>Azospirillaceae</taxon>
        <taxon>Skermanella</taxon>
    </lineage>
</organism>
<evidence type="ECO:0000259" key="6">
    <source>
        <dbReference type="PROSITE" id="PS50801"/>
    </source>
</evidence>
<feature type="transmembrane region" description="Helical" evidence="5">
    <location>
        <begin position="285"/>
        <end position="305"/>
    </location>
</feature>
<proteinExistence type="predicted"/>
<feature type="domain" description="STAS" evidence="6">
    <location>
        <begin position="413"/>
        <end position="480"/>
    </location>
</feature>
<name>A0A512DXF1_9PROT</name>
<keyword evidence="8" id="KW-1185">Reference proteome</keyword>
<feature type="transmembrane region" description="Helical" evidence="5">
    <location>
        <begin position="18"/>
        <end position="38"/>
    </location>
</feature>
<feature type="transmembrane region" description="Helical" evidence="5">
    <location>
        <begin position="89"/>
        <end position="109"/>
    </location>
</feature>
<evidence type="ECO:0000313" key="8">
    <source>
        <dbReference type="Proteomes" id="UP000321523"/>
    </source>
</evidence>
<dbReference type="Gene3D" id="3.30.750.24">
    <property type="entry name" value="STAS domain"/>
    <property type="match status" value="1"/>
</dbReference>
<feature type="transmembrane region" description="Helical" evidence="5">
    <location>
        <begin position="121"/>
        <end position="144"/>
    </location>
</feature>